<dbReference type="Gene3D" id="1.10.287.690">
    <property type="entry name" value="Helix hairpin bin"/>
    <property type="match status" value="1"/>
</dbReference>
<evidence type="ECO:0000259" key="8">
    <source>
        <dbReference type="Pfam" id="PF00136"/>
    </source>
</evidence>
<dbReference type="InterPro" id="IPR023211">
    <property type="entry name" value="DNA_pol_palm_dom_sf"/>
</dbReference>
<dbReference type="InterPro" id="IPR036397">
    <property type="entry name" value="RNaseH_sf"/>
</dbReference>
<evidence type="ECO:0000256" key="6">
    <source>
        <dbReference type="ARBA" id="ARBA00023125"/>
    </source>
</evidence>
<evidence type="ECO:0000256" key="4">
    <source>
        <dbReference type="ARBA" id="ARBA00022695"/>
    </source>
</evidence>
<evidence type="ECO:0000256" key="1">
    <source>
        <dbReference type="ARBA" id="ARBA00005755"/>
    </source>
</evidence>
<feature type="non-terminal residue" evidence="9">
    <location>
        <position position="1"/>
    </location>
</feature>
<dbReference type="NCBIfam" id="TIGR00592">
    <property type="entry name" value="pol2"/>
    <property type="match status" value="1"/>
</dbReference>
<reference evidence="9" key="2">
    <citation type="journal article" date="2014" name="ISME J.">
        <title>Microbial stratification in low pH oxic and suboxic macroscopic growths along an acid mine drainage.</title>
        <authorList>
            <person name="Mendez-Garcia C."/>
            <person name="Mesa V."/>
            <person name="Sprenger R.R."/>
            <person name="Richter M."/>
            <person name="Diez M.S."/>
            <person name="Solano J."/>
            <person name="Bargiela R."/>
            <person name="Golyshina O.V."/>
            <person name="Manteca A."/>
            <person name="Ramos J.L."/>
            <person name="Gallego J.R."/>
            <person name="Llorente I."/>
            <person name="Martins Dos Santos V.A."/>
            <person name="Jensen O.N."/>
            <person name="Pelaez A.I."/>
            <person name="Sanchez J."/>
            <person name="Ferrer M."/>
        </authorList>
    </citation>
    <scope>NUCLEOTIDE SEQUENCE</scope>
</reference>
<dbReference type="PANTHER" id="PTHR10322">
    <property type="entry name" value="DNA POLYMERASE CATALYTIC SUBUNIT"/>
    <property type="match status" value="1"/>
</dbReference>
<dbReference type="EC" id="2.7.7.7" evidence="2"/>
<dbReference type="Pfam" id="PF00136">
    <property type="entry name" value="DNA_pol_B"/>
    <property type="match status" value="1"/>
</dbReference>
<dbReference type="Gene3D" id="3.30.420.10">
    <property type="entry name" value="Ribonuclease H-like superfamily/Ribonuclease H"/>
    <property type="match status" value="1"/>
</dbReference>
<comment type="similarity">
    <text evidence="1">Belongs to the DNA polymerase type-B family.</text>
</comment>
<evidence type="ECO:0000313" key="9">
    <source>
        <dbReference type="EMBL" id="EQD30255.1"/>
    </source>
</evidence>
<dbReference type="InterPro" id="IPR017964">
    <property type="entry name" value="DNA-dir_DNA_pol_B_CS"/>
</dbReference>
<proteinExistence type="inferred from homology"/>
<dbReference type="SUPFAM" id="SSF56672">
    <property type="entry name" value="DNA/RNA polymerases"/>
    <property type="match status" value="1"/>
</dbReference>
<dbReference type="GO" id="GO:0006261">
    <property type="term" value="P:DNA-templated DNA replication"/>
    <property type="evidence" value="ECO:0007669"/>
    <property type="project" value="TreeGrafter"/>
</dbReference>
<protein>
    <recommendedName>
        <fullName evidence="2">DNA-directed DNA polymerase</fullName>
        <ecNumber evidence="2">2.7.7.7</ecNumber>
    </recommendedName>
</protein>
<dbReference type="InterPro" id="IPR006172">
    <property type="entry name" value="DNA-dir_DNA_pol_B"/>
</dbReference>
<reference evidence="9" key="1">
    <citation type="submission" date="2013-08" db="EMBL/GenBank/DDBJ databases">
        <authorList>
            <person name="Mendez C."/>
            <person name="Richter M."/>
            <person name="Ferrer M."/>
            <person name="Sanchez J."/>
        </authorList>
    </citation>
    <scope>NUCLEOTIDE SEQUENCE</scope>
</reference>
<dbReference type="InterPro" id="IPR042087">
    <property type="entry name" value="DNA_pol_B_thumb"/>
</dbReference>
<dbReference type="PANTHER" id="PTHR10322:SF23">
    <property type="entry name" value="DNA POLYMERASE DELTA CATALYTIC SUBUNIT"/>
    <property type="match status" value="1"/>
</dbReference>
<gene>
    <name evidence="9" type="ORF">B2A_14216</name>
</gene>
<keyword evidence="5" id="KW-0239">DNA-directed DNA polymerase</keyword>
<dbReference type="EMBL" id="AUZZ01010304">
    <property type="protein sequence ID" value="EQD30255.1"/>
    <property type="molecule type" value="Genomic_DNA"/>
</dbReference>
<dbReference type="SMART" id="SM00486">
    <property type="entry name" value="POLBc"/>
    <property type="match status" value="1"/>
</dbReference>
<dbReference type="GO" id="GO:0003677">
    <property type="term" value="F:DNA binding"/>
    <property type="evidence" value="ECO:0007669"/>
    <property type="project" value="UniProtKB-KW"/>
</dbReference>
<dbReference type="InterPro" id="IPR012337">
    <property type="entry name" value="RNaseH-like_sf"/>
</dbReference>
<keyword evidence="6" id="KW-0238">DNA-binding</keyword>
<sequence length="546" mass="61831">DFNLSRAYGDTRIERHGLVDKVKIGGRVHVDMYLVIKFVSGVGAAEHLLKLNRYTLKNVYEAISDDKKISVEKKSIWKLWDGEKGDLELLAEYNLNDSYALMKVYNTFIPIMIELSRTTGNVLSDVSVSTTGQLVEYLLMRYAHRYNEIIPNKPSEYEIEERLKNPIIGAYVKTPDPGIYENLAIFDFRGLYPSIIISHNIDPSTLCNDCKEYYESPTGTRFDKNRRGISSMILELLTNQRKEVKKAYKKDPNNIFLGSRSQALKITANSFYGYLGYARSRWYSRDCASSVTAYGRQYIAKTIDEAEKAGFRVIYGDTDSIVVLLGTKTDTEALAFMKKFNASLPEAMELELEDFFVRAVFVGKKNEKESGGAKKKYAMLSTSGRIKIRGFELVRRDWSKIARDTQRSVLETILNEGSAEKAANIVRDVVQRLRSGTVPLSDLAISTQLRKRIDKYDSKSPELSAAKKAVEAGVKSVDEVEHAVISYVITSHGGSVSDKAELEEMAKDYDADYYINSQVMPAVMKILKELNYNEDELKNLGKQKKL</sequence>
<keyword evidence="4" id="KW-0548">Nucleotidyltransferase</keyword>
<comment type="caution">
    <text evidence="9">The sequence shown here is derived from an EMBL/GenBank/DDBJ whole genome shotgun (WGS) entry which is preliminary data.</text>
</comment>
<evidence type="ECO:0000256" key="7">
    <source>
        <dbReference type="ARBA" id="ARBA00049244"/>
    </source>
</evidence>
<dbReference type="GO" id="GO:0003887">
    <property type="term" value="F:DNA-directed DNA polymerase activity"/>
    <property type="evidence" value="ECO:0007669"/>
    <property type="project" value="UniProtKB-KW"/>
</dbReference>
<keyword evidence="3" id="KW-0808">Transferase</keyword>
<dbReference type="AlphaFoldDB" id="T0ZK99"/>
<name>T0ZK99_9ZZZZ</name>
<dbReference type="InterPro" id="IPR050240">
    <property type="entry name" value="DNA_pol_type-B"/>
</dbReference>
<dbReference type="GO" id="GO:0000166">
    <property type="term" value="F:nucleotide binding"/>
    <property type="evidence" value="ECO:0007669"/>
    <property type="project" value="InterPro"/>
</dbReference>
<dbReference type="Gene3D" id="3.90.1600.10">
    <property type="entry name" value="Palm domain of DNA polymerase"/>
    <property type="match status" value="1"/>
</dbReference>
<feature type="domain" description="DNA-directed DNA polymerase family B multifunctional" evidence="8">
    <location>
        <begin position="130"/>
        <end position="529"/>
    </location>
</feature>
<evidence type="ECO:0000256" key="3">
    <source>
        <dbReference type="ARBA" id="ARBA00022679"/>
    </source>
</evidence>
<comment type="catalytic activity">
    <reaction evidence="7">
        <text>DNA(n) + a 2'-deoxyribonucleoside 5'-triphosphate = DNA(n+1) + diphosphate</text>
        <dbReference type="Rhea" id="RHEA:22508"/>
        <dbReference type="Rhea" id="RHEA-COMP:17339"/>
        <dbReference type="Rhea" id="RHEA-COMP:17340"/>
        <dbReference type="ChEBI" id="CHEBI:33019"/>
        <dbReference type="ChEBI" id="CHEBI:61560"/>
        <dbReference type="ChEBI" id="CHEBI:173112"/>
        <dbReference type="EC" id="2.7.7.7"/>
    </reaction>
</comment>
<accession>T0ZK99</accession>
<dbReference type="PRINTS" id="PR00106">
    <property type="entry name" value="DNAPOLB"/>
</dbReference>
<dbReference type="Gene3D" id="1.10.132.60">
    <property type="entry name" value="DNA polymerase family B, C-terminal domain"/>
    <property type="match status" value="1"/>
</dbReference>
<dbReference type="PROSITE" id="PS00116">
    <property type="entry name" value="DNA_POLYMERASE_B"/>
    <property type="match status" value="1"/>
</dbReference>
<dbReference type="SUPFAM" id="SSF53098">
    <property type="entry name" value="Ribonuclease H-like"/>
    <property type="match status" value="1"/>
</dbReference>
<evidence type="ECO:0000256" key="5">
    <source>
        <dbReference type="ARBA" id="ARBA00022932"/>
    </source>
</evidence>
<evidence type="ECO:0000256" key="2">
    <source>
        <dbReference type="ARBA" id="ARBA00012417"/>
    </source>
</evidence>
<dbReference type="InterPro" id="IPR043502">
    <property type="entry name" value="DNA/RNA_pol_sf"/>
</dbReference>
<organism evidence="9">
    <name type="scientific">mine drainage metagenome</name>
    <dbReference type="NCBI Taxonomy" id="410659"/>
    <lineage>
        <taxon>unclassified sequences</taxon>
        <taxon>metagenomes</taxon>
        <taxon>ecological metagenomes</taxon>
    </lineage>
</organism>
<dbReference type="InterPro" id="IPR006134">
    <property type="entry name" value="DNA-dir_DNA_pol_B_multi_dom"/>
</dbReference>